<evidence type="ECO:0000256" key="1">
    <source>
        <dbReference type="ARBA" id="ARBA00006611"/>
    </source>
</evidence>
<comment type="caution">
    <text evidence="5">The sequence shown here is derived from an EMBL/GenBank/DDBJ whole genome shotgun (WGS) entry which is preliminary data.</text>
</comment>
<dbReference type="Gene3D" id="3.40.50.300">
    <property type="entry name" value="P-loop containing nucleotide triphosphate hydrolases"/>
    <property type="match status" value="1"/>
</dbReference>
<dbReference type="Pfam" id="PF05157">
    <property type="entry name" value="MshEN"/>
    <property type="match status" value="1"/>
</dbReference>
<evidence type="ECO:0000256" key="2">
    <source>
        <dbReference type="ARBA" id="ARBA00022741"/>
    </source>
</evidence>
<keyword evidence="6" id="KW-1185">Reference proteome</keyword>
<dbReference type="EMBL" id="REGR01000011">
    <property type="protein sequence ID" value="RXZ43233.1"/>
    <property type="molecule type" value="Genomic_DNA"/>
</dbReference>
<name>A0ABY0FB90_9NEIS</name>
<dbReference type="Pfam" id="PF00437">
    <property type="entry name" value="T2SSE"/>
    <property type="match status" value="1"/>
</dbReference>
<reference evidence="5 6" key="1">
    <citation type="submission" date="2018-10" db="EMBL/GenBank/DDBJ databases">
        <title>Draft genome of Fastidiocella sp. strain 375T, a bacterium isolated from a karstic cave dripping water.</title>
        <authorList>
            <person name="Coelho C."/>
            <person name="Verissimo A."/>
            <person name="Tiago I."/>
        </authorList>
    </citation>
    <scope>NUCLEOTIDE SEQUENCE [LARGE SCALE GENOMIC DNA]</scope>
    <source>
        <strain evidence="5 6">CAVE-375</strain>
    </source>
</reference>
<dbReference type="SUPFAM" id="SSF52540">
    <property type="entry name" value="P-loop containing nucleoside triphosphate hydrolases"/>
    <property type="match status" value="1"/>
</dbReference>
<dbReference type="PANTHER" id="PTHR30258:SF1">
    <property type="entry name" value="PROTEIN TRANSPORT PROTEIN HOFB HOMOLOG"/>
    <property type="match status" value="1"/>
</dbReference>
<gene>
    <name evidence="5" type="ORF">EBB06_10625</name>
</gene>
<dbReference type="Gene3D" id="3.30.450.90">
    <property type="match status" value="1"/>
</dbReference>
<dbReference type="PANTHER" id="PTHR30258">
    <property type="entry name" value="TYPE II SECRETION SYSTEM PROTEIN GSPE-RELATED"/>
    <property type="match status" value="1"/>
</dbReference>
<comment type="similarity">
    <text evidence="1">Belongs to the GSP E family.</text>
</comment>
<evidence type="ECO:0000313" key="5">
    <source>
        <dbReference type="EMBL" id="RXZ43233.1"/>
    </source>
</evidence>
<dbReference type="CDD" id="cd01129">
    <property type="entry name" value="PulE-GspE-like"/>
    <property type="match status" value="1"/>
</dbReference>
<keyword evidence="3" id="KW-0067">ATP-binding</keyword>
<dbReference type="InterPro" id="IPR001482">
    <property type="entry name" value="T2SS/T4SS_dom"/>
</dbReference>
<feature type="domain" description="Bacterial type II secretion system protein E" evidence="4">
    <location>
        <begin position="364"/>
        <end position="378"/>
    </location>
</feature>
<keyword evidence="2" id="KW-0547">Nucleotide-binding</keyword>
<evidence type="ECO:0000313" key="6">
    <source>
        <dbReference type="Proteomes" id="UP000290682"/>
    </source>
</evidence>
<accession>A0ABY0FB90</accession>
<dbReference type="InterPro" id="IPR007831">
    <property type="entry name" value="T2SS_GspE_N"/>
</dbReference>
<dbReference type="PROSITE" id="PS00662">
    <property type="entry name" value="T2SP_E"/>
    <property type="match status" value="1"/>
</dbReference>
<proteinExistence type="inferred from homology"/>
<sequence length="547" mass="59193">MPVTRIQTWADEARREKAPLPVLMRRLLDEQPARWAEVAACLGLIPLEDAQLAEGHWCFEGLTLAEALARRVLPLEIDGERMVALPDPFDLAARQWLVARAGGATVRLAMAAPGAVDAVLAHAQRRQSAFDQFDIRGHEGGDGEAIEEISLASLARDTSPVIRLVNSTLFDALAARASDIHVESLPDGLAVRYRIDGVMQPISSLPGVELAEHALSRLKVLSGLDIGERRIPQDGRFKVRVQGREVDVRVSIMPSVHGEGAVLRILDKSQVAERLTLEALGIEGDAADRIRRLVNLPYGMVLVTGPTGSGKTTTLYAALTELNHGEEKLITIEDPVEYQLAGVLQIPVNDKKGLTFARGLRSILRHDPDTILVGEIRDGETAAIAVQAALTGHRVLSSVHANGVFGMIERFLFMDVEPTSLAEALNGVVAQRLARRVCPECVCEVAPDIEIIRRLGIDTSTLAEAKIVAGRGCEACRGTGYRGRLALTEALRLTPALKDALMRRASSTELTRLASDDGHRSMRDVAVAAALAGHTTLEEVRRVVSVD</sequence>
<evidence type="ECO:0000259" key="4">
    <source>
        <dbReference type="PROSITE" id="PS00662"/>
    </source>
</evidence>
<organism evidence="5 6">
    <name type="scientific">Crenobacter cavernae</name>
    <dbReference type="NCBI Taxonomy" id="2290923"/>
    <lineage>
        <taxon>Bacteria</taxon>
        <taxon>Pseudomonadati</taxon>
        <taxon>Pseudomonadota</taxon>
        <taxon>Betaproteobacteria</taxon>
        <taxon>Neisseriales</taxon>
        <taxon>Neisseriaceae</taxon>
        <taxon>Crenobacter</taxon>
    </lineage>
</organism>
<dbReference type="Proteomes" id="UP000290682">
    <property type="component" value="Unassembled WGS sequence"/>
</dbReference>
<evidence type="ECO:0000256" key="3">
    <source>
        <dbReference type="ARBA" id="ARBA00022840"/>
    </source>
</evidence>
<protein>
    <submittedName>
        <fullName evidence="5">Type II/IV secretion system protein</fullName>
    </submittedName>
</protein>
<dbReference type="InterPro" id="IPR027417">
    <property type="entry name" value="P-loop_NTPase"/>
</dbReference>